<feature type="transmembrane region" description="Helical" evidence="2">
    <location>
        <begin position="86"/>
        <end position="111"/>
    </location>
</feature>
<proteinExistence type="predicted"/>
<keyword evidence="4" id="KW-1185">Reference proteome</keyword>
<sequence>MLLEAEAYDPENDRQDGSMNNLDSSKENDQMVDLENAKSPNPESDMPALTYAQLKSLQHHQKKMAKSHSFYKPQETFTHHAFPLSYLIAIVILLDCHSCLQISLGACTWGIDYHTRPFALTTVILCVSITCNITAGLLISRGDRKTRKKDVWELLNRQELTEDAIKHMEEKKKKEQEKEERGSRSSDKDESSGRTSRELRRLVKLPS</sequence>
<feature type="compositionally biased region" description="Acidic residues" evidence="1">
    <location>
        <begin position="1"/>
        <end position="10"/>
    </location>
</feature>
<dbReference type="EMBL" id="NKCK01000167">
    <property type="protein sequence ID" value="RSL94443.1"/>
    <property type="molecule type" value="Genomic_DNA"/>
</dbReference>
<feature type="transmembrane region" description="Helical" evidence="2">
    <location>
        <begin position="117"/>
        <end position="139"/>
    </location>
</feature>
<evidence type="ECO:0000313" key="3">
    <source>
        <dbReference type="EMBL" id="RSL94443.1"/>
    </source>
</evidence>
<evidence type="ECO:0000256" key="1">
    <source>
        <dbReference type="SAM" id="MobiDB-lite"/>
    </source>
</evidence>
<accession>A0A428SXD2</accession>
<feature type="region of interest" description="Disordered" evidence="1">
    <location>
        <begin position="1"/>
        <end position="45"/>
    </location>
</feature>
<keyword evidence="2" id="KW-0812">Transmembrane</keyword>
<dbReference type="PANTHER" id="PTHR35872">
    <property type="entry name" value="INTEGRAL MEMBRANE PROTEIN (AFU_ORTHOLOGUE AFUA_5G07110)"/>
    <property type="match status" value="1"/>
</dbReference>
<keyword evidence="2" id="KW-1133">Transmembrane helix</keyword>
<gene>
    <name evidence="3" type="ORF">CEP52_012639</name>
</gene>
<dbReference type="AlphaFoldDB" id="A0A428SXD2"/>
<comment type="caution">
    <text evidence="3">The sequence shown here is derived from an EMBL/GenBank/DDBJ whole genome shotgun (WGS) entry which is preliminary data.</text>
</comment>
<evidence type="ECO:0000256" key="2">
    <source>
        <dbReference type="SAM" id="Phobius"/>
    </source>
</evidence>
<dbReference type="PANTHER" id="PTHR35872:SF2">
    <property type="entry name" value="INTEGRAL MEMBRANE PROTEIN (AFU_ORTHOLOGUE AFUA_5G07110)"/>
    <property type="match status" value="1"/>
</dbReference>
<organism evidence="3 4">
    <name type="scientific">Fusarium oligoseptatum</name>
    <dbReference type="NCBI Taxonomy" id="2604345"/>
    <lineage>
        <taxon>Eukaryota</taxon>
        <taxon>Fungi</taxon>
        <taxon>Dikarya</taxon>
        <taxon>Ascomycota</taxon>
        <taxon>Pezizomycotina</taxon>
        <taxon>Sordariomycetes</taxon>
        <taxon>Hypocreomycetidae</taxon>
        <taxon>Hypocreales</taxon>
        <taxon>Nectriaceae</taxon>
        <taxon>Fusarium</taxon>
        <taxon>Fusarium solani species complex</taxon>
    </lineage>
</organism>
<feature type="region of interest" description="Disordered" evidence="1">
    <location>
        <begin position="165"/>
        <end position="207"/>
    </location>
</feature>
<dbReference type="Proteomes" id="UP000287144">
    <property type="component" value="Unassembled WGS sequence"/>
</dbReference>
<name>A0A428SXD2_9HYPO</name>
<keyword evidence="2" id="KW-0472">Membrane</keyword>
<reference evidence="3 4" key="1">
    <citation type="submission" date="2017-06" db="EMBL/GenBank/DDBJ databases">
        <title>Comparative genomic analysis of Ambrosia Fusariam Clade fungi.</title>
        <authorList>
            <person name="Stajich J.E."/>
            <person name="Carrillo J."/>
            <person name="Kijimoto T."/>
            <person name="Eskalen A."/>
            <person name="O'Donnell K."/>
            <person name="Kasson M."/>
        </authorList>
    </citation>
    <scope>NUCLEOTIDE SEQUENCE [LARGE SCALE GENOMIC DNA]</scope>
    <source>
        <strain evidence="3 4">NRRL62579</strain>
    </source>
</reference>
<evidence type="ECO:0008006" key="5">
    <source>
        <dbReference type="Google" id="ProtNLM"/>
    </source>
</evidence>
<feature type="compositionally biased region" description="Basic and acidic residues" evidence="1">
    <location>
        <begin position="165"/>
        <end position="201"/>
    </location>
</feature>
<protein>
    <recommendedName>
        <fullName evidence="5">Integral membrane protein</fullName>
    </recommendedName>
</protein>
<dbReference type="STRING" id="1325735.A0A428SXD2"/>
<evidence type="ECO:0000313" key="4">
    <source>
        <dbReference type="Proteomes" id="UP000287144"/>
    </source>
</evidence>